<comment type="caution">
    <text evidence="2">The sequence shown here is derived from an EMBL/GenBank/DDBJ whole genome shotgun (WGS) entry which is preliminary data.</text>
</comment>
<dbReference type="Proteomes" id="UP001305647">
    <property type="component" value="Unassembled WGS sequence"/>
</dbReference>
<feature type="region of interest" description="Disordered" evidence="1">
    <location>
        <begin position="1"/>
        <end position="31"/>
    </location>
</feature>
<evidence type="ECO:0000313" key="2">
    <source>
        <dbReference type="EMBL" id="KAK4096700.1"/>
    </source>
</evidence>
<evidence type="ECO:0000313" key="3">
    <source>
        <dbReference type="Proteomes" id="UP001305647"/>
    </source>
</evidence>
<dbReference type="EMBL" id="MU863700">
    <property type="protein sequence ID" value="KAK4096700.1"/>
    <property type="molecule type" value="Genomic_DNA"/>
</dbReference>
<reference evidence="2" key="1">
    <citation type="journal article" date="2023" name="Mol. Phylogenet. Evol.">
        <title>Genome-scale phylogeny and comparative genomics of the fungal order Sordariales.</title>
        <authorList>
            <person name="Hensen N."/>
            <person name="Bonometti L."/>
            <person name="Westerberg I."/>
            <person name="Brannstrom I.O."/>
            <person name="Guillou S."/>
            <person name="Cros-Aarteil S."/>
            <person name="Calhoun S."/>
            <person name="Haridas S."/>
            <person name="Kuo A."/>
            <person name="Mondo S."/>
            <person name="Pangilinan J."/>
            <person name="Riley R."/>
            <person name="LaButti K."/>
            <person name="Andreopoulos B."/>
            <person name="Lipzen A."/>
            <person name="Chen C."/>
            <person name="Yan M."/>
            <person name="Daum C."/>
            <person name="Ng V."/>
            <person name="Clum A."/>
            <person name="Steindorff A."/>
            <person name="Ohm R.A."/>
            <person name="Martin F."/>
            <person name="Silar P."/>
            <person name="Natvig D.O."/>
            <person name="Lalanne C."/>
            <person name="Gautier V."/>
            <person name="Ament-Velasquez S.L."/>
            <person name="Kruys A."/>
            <person name="Hutchinson M.I."/>
            <person name="Powell A.J."/>
            <person name="Barry K."/>
            <person name="Miller A.N."/>
            <person name="Grigoriev I.V."/>
            <person name="Debuchy R."/>
            <person name="Gladieux P."/>
            <person name="Hiltunen Thoren M."/>
            <person name="Johannesson H."/>
        </authorList>
    </citation>
    <scope>NUCLEOTIDE SEQUENCE</scope>
    <source>
        <strain evidence="2">CBS 757.83</strain>
    </source>
</reference>
<organism evidence="2 3">
    <name type="scientific">Parathielavia hyrcaniae</name>
    <dbReference type="NCBI Taxonomy" id="113614"/>
    <lineage>
        <taxon>Eukaryota</taxon>
        <taxon>Fungi</taxon>
        <taxon>Dikarya</taxon>
        <taxon>Ascomycota</taxon>
        <taxon>Pezizomycotina</taxon>
        <taxon>Sordariomycetes</taxon>
        <taxon>Sordariomycetidae</taxon>
        <taxon>Sordariales</taxon>
        <taxon>Chaetomiaceae</taxon>
        <taxon>Parathielavia</taxon>
    </lineage>
</organism>
<keyword evidence="3" id="KW-1185">Reference proteome</keyword>
<reference evidence="2" key="2">
    <citation type="submission" date="2023-05" db="EMBL/GenBank/DDBJ databases">
        <authorList>
            <consortium name="Lawrence Berkeley National Laboratory"/>
            <person name="Steindorff A."/>
            <person name="Hensen N."/>
            <person name="Bonometti L."/>
            <person name="Westerberg I."/>
            <person name="Brannstrom I.O."/>
            <person name="Guillou S."/>
            <person name="Cros-Aarteil S."/>
            <person name="Calhoun S."/>
            <person name="Haridas S."/>
            <person name="Kuo A."/>
            <person name="Mondo S."/>
            <person name="Pangilinan J."/>
            <person name="Riley R."/>
            <person name="Labutti K."/>
            <person name="Andreopoulos B."/>
            <person name="Lipzen A."/>
            <person name="Chen C."/>
            <person name="Yanf M."/>
            <person name="Daum C."/>
            <person name="Ng V."/>
            <person name="Clum A."/>
            <person name="Ohm R."/>
            <person name="Martin F."/>
            <person name="Silar P."/>
            <person name="Natvig D."/>
            <person name="Lalanne C."/>
            <person name="Gautier V."/>
            <person name="Ament-Velasquez S.L."/>
            <person name="Kruys A."/>
            <person name="Hutchinson M.I."/>
            <person name="Powell A.J."/>
            <person name="Barry K."/>
            <person name="Miller A.N."/>
            <person name="Grigoriev I.V."/>
            <person name="Debuchy R."/>
            <person name="Gladieux P."/>
            <person name="Thoren M.H."/>
            <person name="Johannesson H."/>
        </authorList>
    </citation>
    <scope>NUCLEOTIDE SEQUENCE</scope>
    <source>
        <strain evidence="2">CBS 757.83</strain>
    </source>
</reference>
<gene>
    <name evidence="2" type="ORF">N658DRAFT_435552</name>
</gene>
<dbReference type="AlphaFoldDB" id="A0AAN6SWS3"/>
<accession>A0AAN6SWS3</accession>
<evidence type="ECO:0000256" key="1">
    <source>
        <dbReference type="SAM" id="MobiDB-lite"/>
    </source>
</evidence>
<feature type="compositionally biased region" description="Basic residues" evidence="1">
    <location>
        <begin position="17"/>
        <end position="31"/>
    </location>
</feature>
<protein>
    <submittedName>
        <fullName evidence="2">Uncharacterized protein</fullName>
    </submittedName>
</protein>
<proteinExistence type="predicted"/>
<sequence length="279" mass="30801">MQFITIAHPSDKDSPHLRRQAHSHAARNAHARVRRIRVARHAAERTASQTAASSTTHSEVCISLARSSAGHHPGLVSSVPASISSAFEHEPLATFLRSLTSRENYLFNHYIHVVAPTICDRCPILDGLNSEHRQRVRDNWAIMTSTDIEILRGTLLSACRWLSIIQEQAEYAELAIEYKLRLVRDLQGTISIGNLLSSRRAVSKALVLVCDEIIIRDMAMATAHVMGALQIIRAAGGIEVLDLSCMALFLLSSCVHGKRLLDADPGIEIPRSVAFLNHM</sequence>
<name>A0AAN6SWS3_9PEZI</name>